<gene>
    <name evidence="3" type="ORF">VZ94_13455</name>
</gene>
<sequence>MPFDPAFTSSFLVAFAMGLASSLHCIGMCGSIIGTLTLSLSPAIRNDKIRLFPFVFNYNIGRILSYGLAGALVGFIESLATMQMSETFAYRLMQLLSALIMACAGLYLAGWFPRFAYIEKIGMYVWKSIEPFGRRLIPVKNRSQAFLFGMVWGWLPCGLVYAALALSATTGDTLKSMLTMLSFGLGTLPAVMGVGIMTGILTRLSQMNRFKQLIGLFMIVLALLAALPWLNPMAITTHSAIHS</sequence>
<organism evidence="3 4">
    <name type="scientific">Methylocucumis oryzae</name>
    <dbReference type="NCBI Taxonomy" id="1632867"/>
    <lineage>
        <taxon>Bacteria</taxon>
        <taxon>Pseudomonadati</taxon>
        <taxon>Pseudomonadota</taxon>
        <taxon>Gammaproteobacteria</taxon>
        <taxon>Methylococcales</taxon>
        <taxon>Methylococcaceae</taxon>
        <taxon>Methylocucumis</taxon>
    </lineage>
</organism>
<comment type="caution">
    <text evidence="3">The sequence shown here is derived from an EMBL/GenBank/DDBJ whole genome shotgun (WGS) entry which is preliminary data.</text>
</comment>
<feature type="transmembrane region" description="Helical" evidence="1">
    <location>
        <begin position="12"/>
        <end position="39"/>
    </location>
</feature>
<dbReference type="OrthoDB" id="9798690at2"/>
<dbReference type="PATRIC" id="fig|1632867.3.peg.1019"/>
<dbReference type="AlphaFoldDB" id="A0A0F3IKN1"/>
<evidence type="ECO:0000313" key="3">
    <source>
        <dbReference type="EMBL" id="KJV06114.1"/>
    </source>
</evidence>
<feature type="transmembrane region" description="Helical" evidence="1">
    <location>
        <begin position="213"/>
        <end position="230"/>
    </location>
</feature>
<feature type="domain" description="Urease accessory protein UreH-like transmembrane" evidence="2">
    <location>
        <begin position="14"/>
        <end position="223"/>
    </location>
</feature>
<name>A0A0F3IKN1_9GAMM</name>
<dbReference type="PANTHER" id="PTHR42208">
    <property type="entry name" value="HEAVY METAL TRANSPORTER-RELATED"/>
    <property type="match status" value="1"/>
</dbReference>
<keyword evidence="4" id="KW-1185">Reference proteome</keyword>
<proteinExistence type="predicted"/>
<dbReference type="PANTHER" id="PTHR42208:SF1">
    <property type="entry name" value="HEAVY METAL TRANSPORTER"/>
    <property type="match status" value="1"/>
</dbReference>
<dbReference type="Pfam" id="PF13386">
    <property type="entry name" value="DsbD_2"/>
    <property type="match status" value="1"/>
</dbReference>
<dbReference type="InterPro" id="IPR039447">
    <property type="entry name" value="UreH-like_TM_dom"/>
</dbReference>
<dbReference type="EMBL" id="LAJX01000134">
    <property type="protein sequence ID" value="KJV06114.1"/>
    <property type="molecule type" value="Genomic_DNA"/>
</dbReference>
<dbReference type="Proteomes" id="UP000033684">
    <property type="component" value="Unassembled WGS sequence"/>
</dbReference>
<evidence type="ECO:0000313" key="4">
    <source>
        <dbReference type="Proteomes" id="UP000033684"/>
    </source>
</evidence>
<dbReference type="RefSeq" id="WP_045779617.1">
    <property type="nucleotide sequence ID" value="NZ_LAJX01000134.1"/>
</dbReference>
<feature type="transmembrane region" description="Helical" evidence="1">
    <location>
        <begin position="51"/>
        <end position="76"/>
    </location>
</feature>
<reference evidence="4" key="1">
    <citation type="submission" date="2015-03" db="EMBL/GenBank/DDBJ databases">
        <title>Draft genome sequence of a novel methanotroph (Sn10-6) isolated from flooded ricefield rhizosphere in India.</title>
        <authorList>
            <person name="Pandit P.S."/>
            <person name="Pore S.D."/>
            <person name="Arora P."/>
            <person name="Kapse N.G."/>
            <person name="Dhakephalkar P.K."/>
            <person name="Rahalkar M.C."/>
        </authorList>
    </citation>
    <scope>NUCLEOTIDE SEQUENCE [LARGE SCALE GENOMIC DNA]</scope>
    <source>
        <strain evidence="4">Sn10-6</strain>
    </source>
</reference>
<evidence type="ECO:0000259" key="2">
    <source>
        <dbReference type="Pfam" id="PF13386"/>
    </source>
</evidence>
<feature type="transmembrane region" description="Helical" evidence="1">
    <location>
        <begin position="145"/>
        <end position="166"/>
    </location>
</feature>
<keyword evidence="1" id="KW-0472">Membrane</keyword>
<evidence type="ECO:0000256" key="1">
    <source>
        <dbReference type="SAM" id="Phobius"/>
    </source>
</evidence>
<reference evidence="3 4" key="2">
    <citation type="journal article" date="2016" name="Microb. Ecol.">
        <title>Genome Characteristics of a Novel Type I Methanotroph (Sn10-6) Isolated from a Flooded Indian Rice Field.</title>
        <authorList>
            <person name="Rahalkar M.C."/>
            <person name="Pandit P.S."/>
            <person name="Dhakephalkar P.K."/>
            <person name="Pore S."/>
            <person name="Arora P."/>
            <person name="Kapse N."/>
        </authorList>
    </citation>
    <scope>NUCLEOTIDE SEQUENCE [LARGE SCALE GENOMIC DNA]</scope>
    <source>
        <strain evidence="3 4">Sn10-6</strain>
    </source>
</reference>
<feature type="transmembrane region" description="Helical" evidence="1">
    <location>
        <begin position="88"/>
        <end position="112"/>
    </location>
</feature>
<accession>A0A0F3IKN1</accession>
<keyword evidence="1" id="KW-1133">Transmembrane helix</keyword>
<feature type="transmembrane region" description="Helical" evidence="1">
    <location>
        <begin position="178"/>
        <end position="201"/>
    </location>
</feature>
<keyword evidence="1" id="KW-0812">Transmembrane</keyword>
<protein>
    <submittedName>
        <fullName evidence="3">Membrane protein</fullName>
    </submittedName>
</protein>